<gene>
    <name evidence="1" type="ORF">I7I52_00411</name>
</gene>
<name>A0A8H7Z5W2_AJECA</name>
<dbReference type="VEuPathDB" id="FungiDB:I7I52_00411"/>
<comment type="caution">
    <text evidence="1">The sequence shown here is derived from an EMBL/GenBank/DDBJ whole genome shotgun (WGS) entry which is preliminary data.</text>
</comment>
<protein>
    <submittedName>
        <fullName evidence="1">Uncharacterized protein</fullName>
    </submittedName>
</protein>
<dbReference type="EMBL" id="JAEVHI010000001">
    <property type="protein sequence ID" value="KAG5302693.1"/>
    <property type="molecule type" value="Genomic_DNA"/>
</dbReference>
<accession>A0A8H7Z5W2</accession>
<proteinExistence type="predicted"/>
<dbReference type="AlphaFoldDB" id="A0A8H7Z5W2"/>
<evidence type="ECO:0000313" key="1">
    <source>
        <dbReference type="EMBL" id="KAG5302693.1"/>
    </source>
</evidence>
<sequence>MHSHFALTGFAATPASAFLIKPTARDMNTDMNVVVEHIFFFFFFFFRRKRILGFQQALCRQLCRANMQAGLDDTYRVGNIGAKYGKLDIIIDVGFSLKLINNHGNNDIGAAECYDDLREEIEMYNHGGRTTYEN</sequence>
<dbReference type="OrthoDB" id="4825549at2759"/>
<reference evidence="1 2" key="1">
    <citation type="submission" date="2021-01" db="EMBL/GenBank/DDBJ databases">
        <title>Chromosome-level genome assembly of a human fungal pathogen reveals clustering of transcriptionally co-regulated genes.</title>
        <authorList>
            <person name="Voorhies M."/>
            <person name="Cohen S."/>
            <person name="Shea T.P."/>
            <person name="Petrus S."/>
            <person name="Munoz J.F."/>
            <person name="Poplawski S."/>
            <person name="Goldman W.E."/>
            <person name="Michael T."/>
            <person name="Cuomo C.A."/>
            <person name="Sil A."/>
            <person name="Beyhan S."/>
        </authorList>
    </citation>
    <scope>NUCLEOTIDE SEQUENCE [LARGE SCALE GENOMIC DNA]</scope>
    <source>
        <strain evidence="1 2">G184AR</strain>
    </source>
</reference>
<organism evidence="1 2">
    <name type="scientific">Ajellomyces capsulatus</name>
    <name type="common">Darling's disease fungus</name>
    <name type="synonym">Histoplasma capsulatum</name>
    <dbReference type="NCBI Taxonomy" id="5037"/>
    <lineage>
        <taxon>Eukaryota</taxon>
        <taxon>Fungi</taxon>
        <taxon>Dikarya</taxon>
        <taxon>Ascomycota</taxon>
        <taxon>Pezizomycotina</taxon>
        <taxon>Eurotiomycetes</taxon>
        <taxon>Eurotiomycetidae</taxon>
        <taxon>Onygenales</taxon>
        <taxon>Ajellomycetaceae</taxon>
        <taxon>Histoplasma</taxon>
    </lineage>
</organism>
<evidence type="ECO:0000313" key="2">
    <source>
        <dbReference type="Proteomes" id="UP000670092"/>
    </source>
</evidence>
<dbReference type="Proteomes" id="UP000670092">
    <property type="component" value="Unassembled WGS sequence"/>
</dbReference>